<dbReference type="InterPro" id="IPR036852">
    <property type="entry name" value="Peptidase_S8/S53_dom_sf"/>
</dbReference>
<feature type="domain" description="Peptidase S53" evidence="18">
    <location>
        <begin position="231"/>
        <end position="642"/>
    </location>
</feature>
<dbReference type="InterPro" id="IPR015366">
    <property type="entry name" value="S53_propep"/>
</dbReference>
<dbReference type="CDD" id="cd04056">
    <property type="entry name" value="Peptidases_S53"/>
    <property type="match status" value="1"/>
</dbReference>
<dbReference type="AlphaFoldDB" id="A0A164SW68"/>
<keyword evidence="13" id="KW-0865">Zymogen</keyword>
<evidence type="ECO:0000256" key="4">
    <source>
        <dbReference type="ARBA" id="ARBA00012462"/>
    </source>
</evidence>
<dbReference type="PANTHER" id="PTHR14218">
    <property type="entry name" value="PROTEASE S8 TRIPEPTIDYL PEPTIDASE I CLN2"/>
    <property type="match status" value="1"/>
</dbReference>
<evidence type="ECO:0000256" key="6">
    <source>
        <dbReference type="ARBA" id="ARBA00022670"/>
    </source>
</evidence>
<evidence type="ECO:0000256" key="13">
    <source>
        <dbReference type="ARBA" id="ARBA00023145"/>
    </source>
</evidence>
<keyword evidence="5" id="KW-0964">Secreted</keyword>
<dbReference type="GO" id="GO:0046872">
    <property type="term" value="F:metal ion binding"/>
    <property type="evidence" value="ECO:0007669"/>
    <property type="project" value="UniProtKB-UniRule"/>
</dbReference>
<dbReference type="EC" id="3.4.14.10" evidence="4"/>
<protein>
    <recommendedName>
        <fullName evidence="4">tripeptidyl-peptidase II</fullName>
        <ecNumber evidence="4">3.4.14.10</ecNumber>
    </recommendedName>
</protein>
<dbReference type="InterPro" id="IPR050819">
    <property type="entry name" value="Tripeptidyl-peptidase_I"/>
</dbReference>
<comment type="cofactor">
    <cofactor evidence="15">
        <name>Ca(2+)</name>
        <dbReference type="ChEBI" id="CHEBI:29108"/>
    </cofactor>
    <text evidence="15">Binds 1 Ca(2+) ion per subunit.</text>
</comment>
<dbReference type="GO" id="GO:0005576">
    <property type="term" value="C:extracellular region"/>
    <property type="evidence" value="ECO:0007669"/>
    <property type="project" value="UniProtKB-SubCell"/>
</dbReference>
<feature type="active site" description="Charge relay system" evidence="15">
    <location>
        <position position="313"/>
    </location>
</feature>
<keyword evidence="20" id="KW-1185">Reference proteome</keyword>
<keyword evidence="12" id="KW-0843">Virulence</keyword>
<feature type="binding site" evidence="15">
    <location>
        <position position="620"/>
    </location>
    <ligand>
        <name>Ca(2+)</name>
        <dbReference type="ChEBI" id="CHEBI:29108"/>
    </ligand>
</feature>
<feature type="chain" id="PRO_5007853205" description="tripeptidyl-peptidase II" evidence="17">
    <location>
        <begin position="24"/>
        <end position="643"/>
    </location>
</feature>
<evidence type="ECO:0000256" key="16">
    <source>
        <dbReference type="SAM" id="MobiDB-lite"/>
    </source>
</evidence>
<feature type="binding site" evidence="15">
    <location>
        <position position="602"/>
    </location>
    <ligand>
        <name>Ca(2+)</name>
        <dbReference type="ChEBI" id="CHEBI:29108"/>
    </ligand>
</feature>
<evidence type="ECO:0000313" key="20">
    <source>
        <dbReference type="Proteomes" id="UP000076722"/>
    </source>
</evidence>
<evidence type="ECO:0000256" key="14">
    <source>
        <dbReference type="ARBA" id="ARBA00023180"/>
    </source>
</evidence>
<feature type="signal peptide" evidence="17">
    <location>
        <begin position="1"/>
        <end position="23"/>
    </location>
</feature>
<evidence type="ECO:0000256" key="3">
    <source>
        <dbReference type="ARBA" id="ARBA00004239"/>
    </source>
</evidence>
<feature type="active site" description="Charge relay system" evidence="15">
    <location>
        <position position="558"/>
    </location>
</feature>
<dbReference type="Pfam" id="PF09286">
    <property type="entry name" value="Pro-kuma_activ"/>
    <property type="match status" value="1"/>
</dbReference>
<evidence type="ECO:0000256" key="17">
    <source>
        <dbReference type="SAM" id="SignalP"/>
    </source>
</evidence>
<dbReference type="PROSITE" id="PS51695">
    <property type="entry name" value="SEDOLISIN"/>
    <property type="match status" value="1"/>
</dbReference>
<keyword evidence="6 15" id="KW-0645">Protease</keyword>
<evidence type="ECO:0000256" key="2">
    <source>
        <dbReference type="ARBA" id="ARBA00002451"/>
    </source>
</evidence>
<gene>
    <name evidence="19" type="ORF">SISNIDRAFT_487173</name>
</gene>
<evidence type="ECO:0000256" key="8">
    <source>
        <dbReference type="ARBA" id="ARBA00022729"/>
    </source>
</evidence>
<keyword evidence="14" id="KW-0325">Glycoprotein</keyword>
<evidence type="ECO:0000256" key="15">
    <source>
        <dbReference type="PROSITE-ProRule" id="PRU01032"/>
    </source>
</evidence>
<evidence type="ECO:0000256" key="9">
    <source>
        <dbReference type="ARBA" id="ARBA00022801"/>
    </source>
</evidence>
<dbReference type="GO" id="GO:0006508">
    <property type="term" value="P:proteolysis"/>
    <property type="evidence" value="ECO:0007669"/>
    <property type="project" value="UniProtKB-KW"/>
</dbReference>
<dbReference type="InterPro" id="IPR030400">
    <property type="entry name" value="Sedolisin_dom"/>
</dbReference>
<evidence type="ECO:0000256" key="11">
    <source>
        <dbReference type="ARBA" id="ARBA00022837"/>
    </source>
</evidence>
<dbReference type="FunFam" id="3.40.50.200:FF:000015">
    <property type="entry name" value="Tripeptidyl peptidase A"/>
    <property type="match status" value="1"/>
</dbReference>
<dbReference type="SUPFAM" id="SSF52743">
    <property type="entry name" value="Subtilisin-like"/>
    <property type="match status" value="1"/>
</dbReference>
<evidence type="ECO:0000256" key="1">
    <source>
        <dbReference type="ARBA" id="ARBA00001910"/>
    </source>
</evidence>
<keyword evidence="11 15" id="KW-0106">Calcium</keyword>
<dbReference type="OrthoDB" id="409122at2759"/>
<feature type="binding site" evidence="15">
    <location>
        <position position="601"/>
    </location>
    <ligand>
        <name>Ca(2+)</name>
        <dbReference type="ChEBI" id="CHEBI:29108"/>
    </ligand>
</feature>
<dbReference type="CDD" id="cd11377">
    <property type="entry name" value="Pro-peptidase_S53"/>
    <property type="match status" value="1"/>
</dbReference>
<evidence type="ECO:0000313" key="19">
    <source>
        <dbReference type="EMBL" id="KZS91862.1"/>
    </source>
</evidence>
<sequence>MLCISFTRIVNLLLLLSAANVLAGPLASRGPRIVHEKRSPHAAATWQKHRRVDARAPVPIRVGLKQRNIHEIEDLLYSVSDPASPKYGQHWEYHEIAQHFAPEDETIAAVKEWLAEEGFGPERVRLTSTKGWIEIDATFGEAERLLDTEYHVYRHDDGSEHVGCDEYSIPAHVRHHVDLVTPTVNVMRKRTSSDNPRRSLSKGGIVRGPKTNGKKVAAAVLPTDLSTCDTMITPDCLRALYNINMSPTETAVNTFAIVEFTPQSYVQSDLNMFFANFSPSQVGTTPILVSIDGGEPTATVENSFDINGESDLDFEYAFALTNPQPIQLYQAGDAVEGASFNNYLDAIDGTFCTFQGGDNPQFDGIYPDTARGGFKGAESCGIVKPANVISVSYGGDEAAVTAAYFQRECTEYAKLGMAGVSVFYSSGDNGVAGNGGECLTTRNQESTRGTRFNPGFPVSCPFITAVGATQVDPGNPVTAPEGACEQVIFSGGGFSNVFGIPSYQSSAVASFFANHPPPFTAAQFNNSKTSRGYPDLSANGANYVIAIDGEFSLVFGTSASSPVVASMVTLINDARIAAGKGPVGFINPSIYSSAFASAFNDITHGGNQGCGTAGFTAVTGWDPVTGLGTPNFPNLLAAFLALP</sequence>
<dbReference type="GO" id="GO:0004252">
    <property type="term" value="F:serine-type endopeptidase activity"/>
    <property type="evidence" value="ECO:0007669"/>
    <property type="project" value="UniProtKB-UniRule"/>
</dbReference>
<dbReference type="SMART" id="SM00944">
    <property type="entry name" value="Pro-kuma_activ"/>
    <property type="match status" value="1"/>
</dbReference>
<evidence type="ECO:0000256" key="7">
    <source>
        <dbReference type="ARBA" id="ARBA00022723"/>
    </source>
</evidence>
<comment type="subcellular location">
    <subcellularLocation>
        <location evidence="3">Secreted</location>
        <location evidence="3">Extracellular space</location>
    </subcellularLocation>
</comment>
<evidence type="ECO:0000256" key="12">
    <source>
        <dbReference type="ARBA" id="ARBA00023026"/>
    </source>
</evidence>
<dbReference type="STRING" id="1314777.A0A164SW68"/>
<dbReference type="Proteomes" id="UP000076722">
    <property type="component" value="Unassembled WGS sequence"/>
</dbReference>
<keyword evidence="10 15" id="KW-0720">Serine protease</keyword>
<proteinExistence type="predicted"/>
<name>A0A164SW68_9AGAM</name>
<dbReference type="SUPFAM" id="SSF54897">
    <property type="entry name" value="Protease propeptides/inhibitors"/>
    <property type="match status" value="1"/>
</dbReference>
<reference evidence="19 20" key="1">
    <citation type="journal article" date="2016" name="Mol. Biol. Evol.">
        <title>Comparative Genomics of Early-Diverging Mushroom-Forming Fungi Provides Insights into the Origins of Lignocellulose Decay Capabilities.</title>
        <authorList>
            <person name="Nagy L.G."/>
            <person name="Riley R."/>
            <person name="Tritt A."/>
            <person name="Adam C."/>
            <person name="Daum C."/>
            <person name="Floudas D."/>
            <person name="Sun H."/>
            <person name="Yadav J.S."/>
            <person name="Pangilinan J."/>
            <person name="Larsson K.H."/>
            <person name="Matsuura K."/>
            <person name="Barry K."/>
            <person name="Labutti K."/>
            <person name="Kuo R."/>
            <person name="Ohm R.A."/>
            <person name="Bhattacharya S.S."/>
            <person name="Shirouzu T."/>
            <person name="Yoshinaga Y."/>
            <person name="Martin F.M."/>
            <person name="Grigoriev I.V."/>
            <person name="Hibbett D.S."/>
        </authorList>
    </citation>
    <scope>NUCLEOTIDE SEQUENCE [LARGE SCALE GENOMIC DNA]</scope>
    <source>
        <strain evidence="19 20">HHB9708</strain>
    </source>
</reference>
<organism evidence="19 20">
    <name type="scientific">Sistotremastrum niveocremeum HHB9708</name>
    <dbReference type="NCBI Taxonomy" id="1314777"/>
    <lineage>
        <taxon>Eukaryota</taxon>
        <taxon>Fungi</taxon>
        <taxon>Dikarya</taxon>
        <taxon>Basidiomycota</taxon>
        <taxon>Agaricomycotina</taxon>
        <taxon>Agaricomycetes</taxon>
        <taxon>Sistotremastrales</taxon>
        <taxon>Sistotremastraceae</taxon>
        <taxon>Sertulicium</taxon>
        <taxon>Sertulicium niveocremeum</taxon>
    </lineage>
</organism>
<accession>A0A164SW68</accession>
<dbReference type="Gene3D" id="3.40.50.200">
    <property type="entry name" value="Peptidase S8/S53 domain"/>
    <property type="match status" value="1"/>
</dbReference>
<feature type="active site" description="Charge relay system" evidence="15">
    <location>
        <position position="309"/>
    </location>
</feature>
<evidence type="ECO:0000256" key="10">
    <source>
        <dbReference type="ARBA" id="ARBA00022825"/>
    </source>
</evidence>
<dbReference type="PANTHER" id="PTHR14218:SF19">
    <property type="entry name" value="SERINE PROTEASE AORO, PUTATIVE (AFU_ORTHOLOGUE AFUA_6G10250)-RELATED"/>
    <property type="match status" value="1"/>
</dbReference>
<dbReference type="GO" id="GO:0008240">
    <property type="term" value="F:tripeptidyl-peptidase activity"/>
    <property type="evidence" value="ECO:0007669"/>
    <property type="project" value="UniProtKB-EC"/>
</dbReference>
<keyword evidence="7 15" id="KW-0479">Metal-binding</keyword>
<keyword evidence="8 17" id="KW-0732">Signal</keyword>
<evidence type="ECO:0000256" key="5">
    <source>
        <dbReference type="ARBA" id="ARBA00022525"/>
    </source>
</evidence>
<feature type="region of interest" description="Disordered" evidence="16">
    <location>
        <begin position="189"/>
        <end position="209"/>
    </location>
</feature>
<comment type="catalytic activity">
    <reaction evidence="1">
        <text>Release of an N-terminal tripeptide from a polypeptide.</text>
        <dbReference type="EC" id="3.4.14.10"/>
    </reaction>
</comment>
<evidence type="ECO:0000259" key="18">
    <source>
        <dbReference type="PROSITE" id="PS51695"/>
    </source>
</evidence>
<feature type="binding site" evidence="15">
    <location>
        <position position="622"/>
    </location>
    <ligand>
        <name>Ca(2+)</name>
        <dbReference type="ChEBI" id="CHEBI:29108"/>
    </ligand>
</feature>
<dbReference type="EMBL" id="KV419413">
    <property type="protein sequence ID" value="KZS91862.1"/>
    <property type="molecule type" value="Genomic_DNA"/>
</dbReference>
<comment type="function">
    <text evidence="2">Secreted tripeptidyl-peptidase which degrades proteins at acidic pHs and is involved in virulence.</text>
</comment>
<keyword evidence="9 15" id="KW-0378">Hydrolase</keyword>